<feature type="transmembrane region" description="Helical" evidence="5">
    <location>
        <begin position="365"/>
        <end position="388"/>
    </location>
</feature>
<feature type="transmembrane region" description="Helical" evidence="5">
    <location>
        <begin position="240"/>
        <end position="262"/>
    </location>
</feature>
<dbReference type="Proteomes" id="UP000242205">
    <property type="component" value="Chromosome"/>
</dbReference>
<evidence type="ECO:0000256" key="1">
    <source>
        <dbReference type="ARBA" id="ARBA00004141"/>
    </source>
</evidence>
<sequence>MPNASDEGANCPTAGPSRGLSVVDGVAVLVGVVIGIGIFGFPPLVAQFSASPTIYIGLWLAGGAVMLLGALCYAELGSAWPHTGGEYHFLRRAWGPFVALFFAWARGSVIQTGSIAAVAFIYGEYASQILPLGAYGTAVHGAFAVIALTTLNIVGTGGSKRTQIVFTAFTVVALLAIVAAGVAAGGAGAPAAAVPAPLSGNLAGALGMGMVFVLLTYGGWNEAAYLSGELREPARNMPRVLLIGTLVVTAVYLLANAAYVHIFGLQGLRETHAVGAELMRIAFGPMAAVALSLMVCVAALSTMNATILTGARVYYALGHDLPQLRMLATWSERGETPTRALVAQGAITLALIVFGAASRNGIETMVAYTAPVFWLFMFLTAMAVIVLRMREPDRPRPFRVPLYPLPPLLFAAVCLGLLWSSAQYAGAGAWLGLAVLAAGLPLVVLQRRGALRPVEQSGP</sequence>
<keyword evidence="4 5" id="KW-0472">Membrane</keyword>
<dbReference type="AlphaFoldDB" id="A0A2I6S6Q6"/>
<feature type="transmembrane region" description="Helical" evidence="5">
    <location>
        <begin position="134"/>
        <end position="154"/>
    </location>
</feature>
<dbReference type="Pfam" id="PF13520">
    <property type="entry name" value="AA_permease_2"/>
    <property type="match status" value="1"/>
</dbReference>
<feature type="transmembrane region" description="Helical" evidence="5">
    <location>
        <begin position="282"/>
        <end position="302"/>
    </location>
</feature>
<keyword evidence="3 5" id="KW-1133">Transmembrane helix</keyword>
<evidence type="ECO:0000313" key="7">
    <source>
        <dbReference type="Proteomes" id="UP000242205"/>
    </source>
</evidence>
<accession>A0A2I6S6Q6</accession>
<evidence type="ECO:0000256" key="4">
    <source>
        <dbReference type="ARBA" id="ARBA00023136"/>
    </source>
</evidence>
<dbReference type="GO" id="GO:0016020">
    <property type="term" value="C:membrane"/>
    <property type="evidence" value="ECO:0007669"/>
    <property type="project" value="UniProtKB-SubCell"/>
</dbReference>
<dbReference type="PIRSF" id="PIRSF006060">
    <property type="entry name" value="AA_transporter"/>
    <property type="match status" value="1"/>
</dbReference>
<dbReference type="OrthoDB" id="6743928at2"/>
<feature type="transmembrane region" description="Helical" evidence="5">
    <location>
        <begin position="97"/>
        <end position="122"/>
    </location>
</feature>
<proteinExistence type="predicted"/>
<feature type="transmembrane region" description="Helical" evidence="5">
    <location>
        <begin position="340"/>
        <end position="359"/>
    </location>
</feature>
<evidence type="ECO:0000256" key="5">
    <source>
        <dbReference type="SAM" id="Phobius"/>
    </source>
</evidence>
<dbReference type="RefSeq" id="WP_102246995.1">
    <property type="nucleotide sequence ID" value="NZ_CP025682.1"/>
</dbReference>
<reference evidence="6 7" key="1">
    <citation type="submission" date="2018-01" db="EMBL/GenBank/DDBJ databases">
        <authorList>
            <person name="Fu G.-Y."/>
        </authorList>
    </citation>
    <scope>NUCLEOTIDE SEQUENCE [LARGE SCALE GENOMIC DNA]</scope>
    <source>
        <strain evidence="6 7">SY39</strain>
    </source>
</reference>
<feature type="transmembrane region" description="Helical" evidence="5">
    <location>
        <begin position="201"/>
        <end position="220"/>
    </location>
</feature>
<keyword evidence="2 5" id="KW-0812">Transmembrane</keyword>
<keyword evidence="7" id="KW-1185">Reference proteome</keyword>
<gene>
    <name evidence="6" type="ORF">C0099_08270</name>
</gene>
<evidence type="ECO:0000256" key="3">
    <source>
        <dbReference type="ARBA" id="ARBA00022989"/>
    </source>
</evidence>
<dbReference type="GO" id="GO:0015179">
    <property type="term" value="F:L-amino acid transmembrane transporter activity"/>
    <property type="evidence" value="ECO:0007669"/>
    <property type="project" value="TreeGrafter"/>
</dbReference>
<evidence type="ECO:0000256" key="2">
    <source>
        <dbReference type="ARBA" id="ARBA00022692"/>
    </source>
</evidence>
<feature type="transmembrane region" description="Helical" evidence="5">
    <location>
        <begin position="166"/>
        <end position="189"/>
    </location>
</feature>
<feature type="transmembrane region" description="Helical" evidence="5">
    <location>
        <begin position="425"/>
        <end position="445"/>
    </location>
</feature>
<protein>
    <submittedName>
        <fullName evidence="6">Amino acid permease</fullName>
    </submittedName>
</protein>
<feature type="transmembrane region" description="Helical" evidence="5">
    <location>
        <begin position="53"/>
        <end position="76"/>
    </location>
</feature>
<comment type="subcellular location">
    <subcellularLocation>
        <location evidence="1">Membrane</location>
        <topology evidence="1">Multi-pass membrane protein</topology>
    </subcellularLocation>
</comment>
<name>A0A2I6S6Q6_9RHOO</name>
<dbReference type="KEGG" id="atw:C0099_08270"/>
<feature type="transmembrane region" description="Helical" evidence="5">
    <location>
        <begin position="20"/>
        <end position="41"/>
    </location>
</feature>
<dbReference type="InterPro" id="IPR002293">
    <property type="entry name" value="AA/rel_permease1"/>
</dbReference>
<organism evidence="6 7">
    <name type="scientific">Pseudazoarcus pumilus</name>
    <dbReference type="NCBI Taxonomy" id="2067960"/>
    <lineage>
        <taxon>Bacteria</taxon>
        <taxon>Pseudomonadati</taxon>
        <taxon>Pseudomonadota</taxon>
        <taxon>Betaproteobacteria</taxon>
        <taxon>Rhodocyclales</taxon>
        <taxon>Zoogloeaceae</taxon>
        <taxon>Pseudazoarcus</taxon>
    </lineage>
</organism>
<dbReference type="PANTHER" id="PTHR11785">
    <property type="entry name" value="AMINO ACID TRANSPORTER"/>
    <property type="match status" value="1"/>
</dbReference>
<dbReference type="PANTHER" id="PTHR11785:SF512">
    <property type="entry name" value="SOBREMESA, ISOFORM B"/>
    <property type="match status" value="1"/>
</dbReference>
<dbReference type="Gene3D" id="1.20.1740.10">
    <property type="entry name" value="Amino acid/polyamine transporter I"/>
    <property type="match status" value="1"/>
</dbReference>
<feature type="transmembrane region" description="Helical" evidence="5">
    <location>
        <begin position="400"/>
        <end position="419"/>
    </location>
</feature>
<dbReference type="InterPro" id="IPR050598">
    <property type="entry name" value="AminoAcid_Transporter"/>
</dbReference>
<evidence type="ECO:0000313" key="6">
    <source>
        <dbReference type="EMBL" id="AUN94929.1"/>
    </source>
</evidence>
<dbReference type="EMBL" id="CP025682">
    <property type="protein sequence ID" value="AUN94929.1"/>
    <property type="molecule type" value="Genomic_DNA"/>
</dbReference>